<sequence length="704" mass="77412">MLSSELKQCIQQGYSTYLKAKGHKPRYGQKLMIAAIARTLGGISSDNDGERTSDGHVCVVEAGTGTGKTVAYLLSAIPVARMLDKKVVISTATIALQEQIMFKDLPDVRKHSQLAFDYTLAKGRGRYLCLSKLDRLLANDDDPYIPLYEEVGPSDSDLPLYNSMITQLSSNQWDGDRDSWDEEIPQEQWARVTTDHRQCTGRRCSHIRNCAFFKARESLDEAHVIVANHDLVLADLALGGGAILPKPSDTIYIFDEGHHLPDKALSHFAAHARVMATSRWLGQTEGQWSSFMEPFASAIGVVGRAQGMEKHLKDARQCVDMLPPLLKSLIPLMDANQPTVRYRFDSGEVPADIGEVCAAGEEVFTQLAQAFEKLTDELSRLLEDEHSSVDKQSCEAAFGVVGSWWTRAEAAQDLFKSFAHSAANPRWPMARWVTLIEQGETVDFELVSSPVLASHTLSTHLWEPAYAAIATSATLTALGTFDRFSMRAGVPKDATFEVVPSPFDFDKNAVLRVPARAVEAQNAEAHTQSVIELLPDIIDPDMGSLVLFASRRQMLQVFEALPSSWQDRVLMQGAASKQALLSDHRKAVDAKKGSILFGLASFAEGVDLPGNYCAHVVIAKIPFAVPDDPIEAAMAEWIGQQGGNAFMQMSVPDAAVKLVQACGRLLRTETDNGVITILDKRLLTKRYGQAILDALPPFRRELNC</sequence>
<evidence type="ECO:0000256" key="5">
    <source>
        <dbReference type="ARBA" id="ARBA00023125"/>
    </source>
</evidence>
<feature type="domain" description="Helicase ATP-binding" evidence="7">
    <location>
        <begin position="15"/>
        <end position="315"/>
    </location>
</feature>
<organism evidence="8 9">
    <name type="scientific">Marinagarivorans cellulosilyticus</name>
    <dbReference type="NCBI Taxonomy" id="2721545"/>
    <lineage>
        <taxon>Bacteria</taxon>
        <taxon>Pseudomonadati</taxon>
        <taxon>Pseudomonadota</taxon>
        <taxon>Gammaproteobacteria</taxon>
        <taxon>Cellvibrionales</taxon>
        <taxon>Cellvibrionaceae</taxon>
        <taxon>Marinagarivorans</taxon>
    </lineage>
</organism>
<dbReference type="EMBL" id="AP023086">
    <property type="protein sequence ID" value="BCD98397.1"/>
    <property type="molecule type" value="Genomic_DNA"/>
</dbReference>
<dbReference type="GO" id="GO:0006281">
    <property type="term" value="P:DNA repair"/>
    <property type="evidence" value="ECO:0007669"/>
    <property type="project" value="TreeGrafter"/>
</dbReference>
<dbReference type="GO" id="GO:0009432">
    <property type="term" value="P:SOS response"/>
    <property type="evidence" value="ECO:0007669"/>
    <property type="project" value="TreeGrafter"/>
</dbReference>
<dbReference type="InterPro" id="IPR027417">
    <property type="entry name" value="P-loop_NTPase"/>
</dbReference>
<dbReference type="PROSITE" id="PS51193">
    <property type="entry name" value="HELICASE_ATP_BIND_2"/>
    <property type="match status" value="1"/>
</dbReference>
<evidence type="ECO:0000256" key="4">
    <source>
        <dbReference type="ARBA" id="ARBA00022840"/>
    </source>
</evidence>
<keyword evidence="1 6" id="KW-0004">4Fe-4S</keyword>
<dbReference type="HAMAP" id="MF_02205">
    <property type="entry name" value="DinG_proteobact"/>
    <property type="match status" value="1"/>
</dbReference>
<dbReference type="SUPFAM" id="SSF52540">
    <property type="entry name" value="P-loop containing nucleoside triphosphate hydrolases"/>
    <property type="match status" value="1"/>
</dbReference>
<dbReference type="Gene3D" id="3.40.50.300">
    <property type="entry name" value="P-loop containing nucleotide triphosphate hydrolases"/>
    <property type="match status" value="2"/>
</dbReference>
<dbReference type="InterPro" id="IPR014013">
    <property type="entry name" value="Helic_SF1/SF2_ATP-bd_DinG/Rad3"/>
</dbReference>
<comment type="function">
    <text evidence="6">DNA-dependent ATPase and 5'-3' DNA helicase. Unwinds D-loops, R-loops, forked DNA and G-quadruplex DNA.</text>
</comment>
<dbReference type="PANTHER" id="PTHR11472">
    <property type="entry name" value="DNA REPAIR DEAD HELICASE RAD3/XP-D SUBFAMILY MEMBER"/>
    <property type="match status" value="1"/>
</dbReference>
<dbReference type="InterPro" id="IPR045028">
    <property type="entry name" value="DinG/Rad3-like"/>
</dbReference>
<feature type="binding site" evidence="6">
    <location>
        <position position="204"/>
    </location>
    <ligand>
        <name>[4Fe-4S] cluster</name>
        <dbReference type="ChEBI" id="CHEBI:49883"/>
    </ligand>
</feature>
<dbReference type="SMART" id="SM00491">
    <property type="entry name" value="HELICc2"/>
    <property type="match status" value="1"/>
</dbReference>
<dbReference type="PANTHER" id="PTHR11472:SF59">
    <property type="entry name" value="ATP-DEPENDENT DNA HELICASE DING"/>
    <property type="match status" value="1"/>
</dbReference>
<proteinExistence type="inferred from homology"/>
<dbReference type="InterPro" id="IPR039000">
    <property type="entry name" value="DinG_proteobact"/>
</dbReference>
<dbReference type="GO" id="GO:0016818">
    <property type="term" value="F:hydrolase activity, acting on acid anhydrides, in phosphorus-containing anhydrides"/>
    <property type="evidence" value="ECO:0007669"/>
    <property type="project" value="InterPro"/>
</dbReference>
<comment type="similarity">
    <text evidence="6">Belongs to the helicase family. DinG subfamily. Type 1 sub-subfamily.</text>
</comment>
<dbReference type="GO" id="GO:0003677">
    <property type="term" value="F:DNA binding"/>
    <property type="evidence" value="ECO:0007669"/>
    <property type="project" value="UniProtKB-UniRule"/>
</dbReference>
<keyword evidence="5 6" id="KW-0238">DNA-binding</keyword>
<dbReference type="KEGG" id="marq:MARGE09_P2598"/>
<keyword evidence="6 8" id="KW-0347">Helicase</keyword>
<keyword evidence="9" id="KW-1185">Reference proteome</keyword>
<evidence type="ECO:0000256" key="3">
    <source>
        <dbReference type="ARBA" id="ARBA00022801"/>
    </source>
</evidence>
<evidence type="ECO:0000313" key="8">
    <source>
        <dbReference type="EMBL" id="BCD98397.1"/>
    </source>
</evidence>
<dbReference type="GO" id="GO:0005524">
    <property type="term" value="F:ATP binding"/>
    <property type="evidence" value="ECO:0007669"/>
    <property type="project" value="UniProtKB-UniRule"/>
</dbReference>
<dbReference type="AlphaFoldDB" id="A0AAN1WIY6"/>
<dbReference type="GO" id="GO:0046872">
    <property type="term" value="F:metal ion binding"/>
    <property type="evidence" value="ECO:0007669"/>
    <property type="project" value="UniProtKB-KW"/>
</dbReference>
<evidence type="ECO:0000256" key="2">
    <source>
        <dbReference type="ARBA" id="ARBA00022741"/>
    </source>
</evidence>
<dbReference type="Pfam" id="PF13307">
    <property type="entry name" value="Helicase_C_2"/>
    <property type="match status" value="1"/>
</dbReference>
<dbReference type="Proteomes" id="UP001320119">
    <property type="component" value="Chromosome"/>
</dbReference>
<comment type="catalytic activity">
    <reaction evidence="6">
        <text>ATP + H2O = ADP + phosphate + H(+)</text>
        <dbReference type="Rhea" id="RHEA:13065"/>
        <dbReference type="ChEBI" id="CHEBI:15377"/>
        <dbReference type="ChEBI" id="CHEBI:15378"/>
        <dbReference type="ChEBI" id="CHEBI:30616"/>
        <dbReference type="ChEBI" id="CHEBI:43474"/>
        <dbReference type="ChEBI" id="CHEBI:456216"/>
        <dbReference type="EC" id="5.6.2.3"/>
    </reaction>
</comment>
<dbReference type="GO" id="GO:0033677">
    <property type="term" value="F:DNA/RNA helicase activity"/>
    <property type="evidence" value="ECO:0007669"/>
    <property type="project" value="TreeGrafter"/>
</dbReference>
<keyword evidence="6" id="KW-0413">Isomerase</keyword>
<evidence type="ECO:0000256" key="1">
    <source>
        <dbReference type="ARBA" id="ARBA00022485"/>
    </source>
</evidence>
<protein>
    <recommendedName>
        <fullName evidence="6">ATP-dependent DNA helicase DinG</fullName>
        <ecNumber evidence="6">5.6.2.3</ecNumber>
    </recommendedName>
    <alternativeName>
        <fullName evidence="6">DNA 5'-3' helicase DinG</fullName>
    </alternativeName>
</protein>
<dbReference type="InterPro" id="IPR006555">
    <property type="entry name" value="ATP-dep_Helicase_C"/>
</dbReference>
<keyword evidence="6" id="KW-0411">Iron-sulfur</keyword>
<dbReference type="Pfam" id="PF00270">
    <property type="entry name" value="DEAD"/>
    <property type="match status" value="1"/>
</dbReference>
<evidence type="ECO:0000256" key="6">
    <source>
        <dbReference type="HAMAP-Rule" id="MF_02205"/>
    </source>
</evidence>
<keyword evidence="3 6" id="KW-0378">Hydrolase</keyword>
<keyword evidence="2 6" id="KW-0547">Nucleotide-binding</keyword>
<dbReference type="GO" id="GO:0043139">
    <property type="term" value="F:5'-3' DNA helicase activity"/>
    <property type="evidence" value="ECO:0007669"/>
    <property type="project" value="UniProtKB-UniRule"/>
</dbReference>
<dbReference type="FunFam" id="3.40.50.300:FF:000437">
    <property type="entry name" value="ATP-dependent DNA helicase DinG"/>
    <property type="match status" value="1"/>
</dbReference>
<feature type="binding site" evidence="6">
    <location>
        <position position="199"/>
    </location>
    <ligand>
        <name>[4Fe-4S] cluster</name>
        <dbReference type="ChEBI" id="CHEBI:49883"/>
    </ligand>
</feature>
<dbReference type="NCBIfam" id="NF008729">
    <property type="entry name" value="PRK11747.1"/>
    <property type="match status" value="1"/>
</dbReference>
<feature type="binding site" evidence="6">
    <location>
        <position position="129"/>
    </location>
    <ligand>
        <name>[4Fe-4S] cluster</name>
        <dbReference type="ChEBI" id="CHEBI:49883"/>
    </ligand>
</feature>
<comment type="cofactor">
    <cofactor evidence="6">
        <name>[4Fe-4S] cluster</name>
        <dbReference type="ChEBI" id="CHEBI:49883"/>
    </cofactor>
    <text evidence="6">Binds 1 [4Fe-4S] cluster.</text>
</comment>
<dbReference type="GO" id="GO:0051539">
    <property type="term" value="F:4 iron, 4 sulfur cluster binding"/>
    <property type="evidence" value="ECO:0007669"/>
    <property type="project" value="UniProtKB-UniRule"/>
</dbReference>
<keyword evidence="6" id="KW-0408">Iron</keyword>
<dbReference type="EC" id="5.6.2.3" evidence="6"/>
<reference evidence="8 9" key="1">
    <citation type="journal article" date="2022" name="IScience">
        <title>An ultrasensitive nanofiber-based assay for enzymatic hydrolysis and deep-sea microbial degradation of cellulose.</title>
        <authorList>
            <person name="Tsudome M."/>
            <person name="Tachioka M."/>
            <person name="Miyazaki M."/>
            <person name="Uchimura K."/>
            <person name="Tsuda M."/>
            <person name="Takaki Y."/>
            <person name="Deguchi S."/>
        </authorList>
    </citation>
    <scope>NUCLEOTIDE SEQUENCE [LARGE SCALE GENOMIC DNA]</scope>
    <source>
        <strain evidence="8 9">GE09</strain>
    </source>
</reference>
<evidence type="ECO:0000313" key="9">
    <source>
        <dbReference type="Proteomes" id="UP001320119"/>
    </source>
</evidence>
<feature type="binding site" evidence="6">
    <location>
        <position position="210"/>
    </location>
    <ligand>
        <name>[4Fe-4S] cluster</name>
        <dbReference type="ChEBI" id="CHEBI:49883"/>
    </ligand>
</feature>
<dbReference type="InterPro" id="IPR011545">
    <property type="entry name" value="DEAD/DEAH_box_helicase_dom"/>
</dbReference>
<keyword evidence="4 6" id="KW-0067">ATP-binding</keyword>
<dbReference type="RefSeq" id="WP_236982701.1">
    <property type="nucleotide sequence ID" value="NZ_AP023086.1"/>
</dbReference>
<keyword evidence="6" id="KW-0479">Metal-binding</keyword>
<name>A0AAN1WIY6_9GAMM</name>
<accession>A0AAN1WIY6</accession>
<evidence type="ECO:0000259" key="7">
    <source>
        <dbReference type="PROSITE" id="PS51193"/>
    </source>
</evidence>
<gene>
    <name evidence="6" type="primary">dinG</name>
    <name evidence="8" type="ORF">MARGE09_P2598</name>
</gene>